<dbReference type="PANTHER" id="PTHR43187:SF2">
    <property type="entry name" value="GAMMA-GLUTAMYL-HERCYNYLCYSTEINE SULFOXIDE HYDROLASE"/>
    <property type="match status" value="1"/>
</dbReference>
<dbReference type="InterPro" id="IPR052373">
    <property type="entry name" value="Gamma-glu_amide_hydrolase"/>
</dbReference>
<evidence type="ECO:0000256" key="1">
    <source>
        <dbReference type="ARBA" id="ARBA00022962"/>
    </source>
</evidence>
<dbReference type="GO" id="GO:0016811">
    <property type="term" value="F:hydrolase activity, acting on carbon-nitrogen (but not peptide) bonds, in linear amides"/>
    <property type="evidence" value="ECO:0007669"/>
    <property type="project" value="UniProtKB-UniRule"/>
</dbReference>
<proteinExistence type="inferred from homology"/>
<dbReference type="InterPro" id="IPR017808">
    <property type="entry name" value="EgtC"/>
</dbReference>
<dbReference type="PANTHER" id="PTHR43187">
    <property type="entry name" value="GLUTAMINE AMIDOTRANSFERASE DUG3-RELATED"/>
    <property type="match status" value="1"/>
</dbReference>
<evidence type="ECO:0000259" key="3">
    <source>
        <dbReference type="PROSITE" id="PS51278"/>
    </source>
</evidence>
<dbReference type="GO" id="GO:0016740">
    <property type="term" value="F:transferase activity"/>
    <property type="evidence" value="ECO:0007669"/>
    <property type="project" value="UniProtKB-KW"/>
</dbReference>
<dbReference type="HAMAP" id="MF_02036">
    <property type="entry name" value="EgtC"/>
    <property type="match status" value="1"/>
</dbReference>
<accession>A0A543NGR5</accession>
<comment type="catalytic activity">
    <reaction evidence="2">
        <text>gamma-L-glutamyl-hercynylcysteine S-oxide + H2O = S-(hercyn-2-yl)-L-cysteine S-oxide + L-glutamate</text>
        <dbReference type="Rhea" id="RHEA:42684"/>
        <dbReference type="ChEBI" id="CHEBI:15377"/>
        <dbReference type="ChEBI" id="CHEBI:29985"/>
        <dbReference type="ChEBI" id="CHEBI:82703"/>
        <dbReference type="ChEBI" id="CHEBI:82706"/>
        <dbReference type="EC" id="3.5.1.118"/>
    </reaction>
</comment>
<keyword evidence="4" id="KW-0808">Transferase</keyword>
<dbReference type="GO" id="GO:0052699">
    <property type="term" value="P:ergothioneine biosynthetic process"/>
    <property type="evidence" value="ECO:0007669"/>
    <property type="project" value="UniProtKB-UniRule"/>
</dbReference>
<dbReference type="InterPro" id="IPR017932">
    <property type="entry name" value="GATase_2_dom"/>
</dbReference>
<dbReference type="PROSITE" id="PS51278">
    <property type="entry name" value="GATASE_TYPE_2"/>
    <property type="match status" value="1"/>
</dbReference>
<dbReference type="OrthoDB" id="9804310at2"/>
<gene>
    <name evidence="2" type="primary">egtC</name>
    <name evidence="4" type="ORF">FHX37_0892</name>
</gene>
<dbReference type="SUPFAM" id="SSF56235">
    <property type="entry name" value="N-terminal nucleophile aminohydrolases (Ntn hydrolases)"/>
    <property type="match status" value="1"/>
</dbReference>
<comment type="caution">
    <text evidence="4">The sequence shown here is derived from an EMBL/GenBank/DDBJ whole genome shotgun (WGS) entry which is preliminary data.</text>
</comment>
<evidence type="ECO:0000256" key="2">
    <source>
        <dbReference type="HAMAP-Rule" id="MF_02036"/>
    </source>
</evidence>
<dbReference type="InterPro" id="IPR029055">
    <property type="entry name" value="Ntn_hydrolases_N"/>
</dbReference>
<dbReference type="NCBIfam" id="TIGR03442">
    <property type="entry name" value="ergothioneine biosynthesis protein EgtC"/>
    <property type="match status" value="1"/>
</dbReference>
<dbReference type="EMBL" id="VFQC01000001">
    <property type="protein sequence ID" value="TQN31003.1"/>
    <property type="molecule type" value="Genomic_DNA"/>
</dbReference>
<dbReference type="UniPathway" id="UPA01014"/>
<dbReference type="RefSeq" id="WP_141922280.1">
    <property type="nucleotide sequence ID" value="NZ_VFQC01000001.1"/>
</dbReference>
<dbReference type="EC" id="3.5.1.118" evidence="2"/>
<dbReference type="Gene3D" id="3.60.20.10">
    <property type="entry name" value="Glutamine Phosphoribosylpyrophosphate, subunit 1, domain 1"/>
    <property type="match status" value="1"/>
</dbReference>
<reference evidence="4 5" key="1">
    <citation type="submission" date="2019-06" db="EMBL/GenBank/DDBJ databases">
        <title>Sequencing the genomes of 1000 actinobacteria strains.</title>
        <authorList>
            <person name="Klenk H.-P."/>
        </authorList>
    </citation>
    <scope>NUCLEOTIDE SEQUENCE [LARGE SCALE GENOMIC DNA]</scope>
    <source>
        <strain evidence="4 5">DSM 45015</strain>
    </source>
</reference>
<organism evidence="4 5">
    <name type="scientific">Haloactinospora alba</name>
    <dbReference type="NCBI Taxonomy" id="405555"/>
    <lineage>
        <taxon>Bacteria</taxon>
        <taxon>Bacillati</taxon>
        <taxon>Actinomycetota</taxon>
        <taxon>Actinomycetes</taxon>
        <taxon>Streptosporangiales</taxon>
        <taxon>Nocardiopsidaceae</taxon>
        <taxon>Haloactinospora</taxon>
    </lineage>
</organism>
<comment type="pathway">
    <text evidence="2">Amino-acid biosynthesis; ergothioneine biosynthesis.</text>
</comment>
<keyword evidence="5" id="KW-1185">Reference proteome</keyword>
<keyword evidence="2" id="KW-0378">Hydrolase</keyword>
<dbReference type="InterPro" id="IPR032889">
    <property type="entry name" value="EgtC_Actinobacteria"/>
</dbReference>
<evidence type="ECO:0000313" key="4">
    <source>
        <dbReference type="EMBL" id="TQN31003.1"/>
    </source>
</evidence>
<protein>
    <recommendedName>
        <fullName evidence="2">Gamma-glutamyl-hercynylcysteine sulfoxide hydrolase</fullName>
        <ecNumber evidence="2">3.5.1.118</ecNumber>
    </recommendedName>
    <alternativeName>
        <fullName evidence="2">Gamma-glutamyl hercynylcysteine S-oxide hydrolase</fullName>
    </alternativeName>
</protein>
<dbReference type="AlphaFoldDB" id="A0A543NGR5"/>
<feature type="domain" description="Glutamine amidotransferase type-2" evidence="3">
    <location>
        <begin position="2"/>
        <end position="254"/>
    </location>
</feature>
<sequence length="254" mass="27262">MCRHMAYTGPDATLADLLHNHPNSLYAQSYAPREQRHGTVNADGFGVGWYAPDHAEPLRYRRAMPIWADSSFHDAARSIRSSCAVAAVRDATPGFGTDESCAQPFRGDTWLFSHNGAVKDDEALLARFAGQHPTGALDARTPVDSAPLFARALCLWREGTGLGDALAAVVRDALSCSPGRYNLLASDGRYLAGTAAGDTLYVRRYPDAAGGGVCLASEPLDSGPEWWPVPDNSLVTADRWEVTVTPIDTLDGTT</sequence>
<name>A0A543NGR5_9ACTN</name>
<dbReference type="Pfam" id="PF13230">
    <property type="entry name" value="GATase_4"/>
    <property type="match status" value="1"/>
</dbReference>
<dbReference type="Proteomes" id="UP000317422">
    <property type="component" value="Unassembled WGS sequence"/>
</dbReference>
<keyword evidence="1 2" id="KW-0315">Glutamine amidotransferase</keyword>
<dbReference type="InterPro" id="IPR026869">
    <property type="entry name" value="EgtC-like"/>
</dbReference>
<dbReference type="CDD" id="cd01908">
    <property type="entry name" value="YafJ"/>
    <property type="match status" value="1"/>
</dbReference>
<comment type="function">
    <text evidence="2">Catalyzes the hydrolysis of the gamma-glutamyl amide bond of hercynyl-gamma-L-glutamyl-L-cysteine sulfoxide to produce hercynylcysteine sulfoxide, a step in the biosynthesis pathway of ergothioneine.</text>
</comment>
<evidence type="ECO:0000313" key="5">
    <source>
        <dbReference type="Proteomes" id="UP000317422"/>
    </source>
</evidence>